<dbReference type="Proteomes" id="UP001497522">
    <property type="component" value="Chromosome 5"/>
</dbReference>
<feature type="region of interest" description="Disordered" evidence="1">
    <location>
        <begin position="143"/>
        <end position="177"/>
    </location>
</feature>
<reference evidence="3" key="1">
    <citation type="submission" date="2024-03" db="EMBL/GenBank/DDBJ databases">
        <authorList>
            <consortium name="ELIXIR-Norway"/>
            <consortium name="Elixir Norway"/>
        </authorList>
    </citation>
    <scope>NUCLEOTIDE SEQUENCE</scope>
</reference>
<evidence type="ECO:0000256" key="2">
    <source>
        <dbReference type="SAM" id="SignalP"/>
    </source>
</evidence>
<evidence type="ECO:0000313" key="3">
    <source>
        <dbReference type="EMBL" id="CAK9875678.1"/>
    </source>
</evidence>
<evidence type="ECO:0000256" key="1">
    <source>
        <dbReference type="SAM" id="MobiDB-lite"/>
    </source>
</evidence>
<name>A0ABP1BK71_9BRYO</name>
<protein>
    <submittedName>
        <fullName evidence="3">Uncharacterized protein</fullName>
    </submittedName>
</protein>
<keyword evidence="4" id="KW-1185">Reference proteome</keyword>
<sequence>MEICSKSRLLVLVVLLLGLVVTTAAPAYGSKVEEVISADAESKAGDTQWNVESWADWAKEKLRVVTDTASKESDANTKDAKGAASKAGDTASVYWEALRSRYNAARDGVNKFTQGGYEYVKKSGNEAYGTAKATVDKAYETAAGGTTSGKTKESEAATSGAGKISQPSGVFESTKQKLGEHYEAAKEAANEQITVASKLAGDVGQHVKHLAGAGHEEL</sequence>
<organism evidence="3 4">
    <name type="scientific">Sphagnum jensenii</name>
    <dbReference type="NCBI Taxonomy" id="128206"/>
    <lineage>
        <taxon>Eukaryota</taxon>
        <taxon>Viridiplantae</taxon>
        <taxon>Streptophyta</taxon>
        <taxon>Embryophyta</taxon>
        <taxon>Bryophyta</taxon>
        <taxon>Sphagnophytina</taxon>
        <taxon>Sphagnopsida</taxon>
        <taxon>Sphagnales</taxon>
        <taxon>Sphagnaceae</taxon>
        <taxon>Sphagnum</taxon>
    </lineage>
</organism>
<dbReference type="EMBL" id="OZ023706">
    <property type="protein sequence ID" value="CAK9875678.1"/>
    <property type="molecule type" value="Genomic_DNA"/>
</dbReference>
<keyword evidence="2" id="KW-0732">Signal</keyword>
<evidence type="ECO:0000313" key="4">
    <source>
        <dbReference type="Proteomes" id="UP001497522"/>
    </source>
</evidence>
<proteinExistence type="predicted"/>
<gene>
    <name evidence="3" type="ORF">CSSPJE1EN2_LOCUS17900</name>
</gene>
<feature type="chain" id="PRO_5045588336" evidence="2">
    <location>
        <begin position="25"/>
        <end position="218"/>
    </location>
</feature>
<accession>A0ABP1BK71</accession>
<feature type="signal peptide" evidence="2">
    <location>
        <begin position="1"/>
        <end position="24"/>
    </location>
</feature>